<evidence type="ECO:0000313" key="3">
    <source>
        <dbReference type="Proteomes" id="UP000598350"/>
    </source>
</evidence>
<keyword evidence="1" id="KW-1133">Transmembrane helix</keyword>
<dbReference type="RefSeq" id="WP_188315056.1">
    <property type="nucleotide sequence ID" value="NZ_JABTCG010000005.1"/>
</dbReference>
<proteinExistence type="predicted"/>
<reference evidence="2 3" key="1">
    <citation type="submission" date="2020-05" db="EMBL/GenBank/DDBJ databases">
        <title>The draft genome sequence of Maribacter arenosus CAU 1321.</title>
        <authorList>
            <person name="Mu L."/>
        </authorList>
    </citation>
    <scope>NUCLEOTIDE SEQUENCE [LARGE SCALE GENOMIC DNA]</scope>
    <source>
        <strain evidence="2 3">CAU 1321</strain>
    </source>
</reference>
<gene>
    <name evidence="2" type="ORF">HPE63_14765</name>
</gene>
<sequence>MEDKYYPIPKALQKDVTFFGLKAKYVDQAFKGIFLSLVLGMILGAFTTTLIGFVVSLLAACGYFLLMLYYSFSFGESGYLKARADKARPTFIKGTVNKKMLLKWIR</sequence>
<keyword evidence="3" id="KW-1185">Reference proteome</keyword>
<comment type="caution">
    <text evidence="2">The sequence shown here is derived from an EMBL/GenBank/DDBJ whole genome shotgun (WGS) entry which is preliminary data.</text>
</comment>
<organism evidence="2 3">
    <name type="scientific">Maribacter arenosus</name>
    <dbReference type="NCBI Taxonomy" id="1854708"/>
    <lineage>
        <taxon>Bacteria</taxon>
        <taxon>Pseudomonadati</taxon>
        <taxon>Bacteroidota</taxon>
        <taxon>Flavobacteriia</taxon>
        <taxon>Flavobacteriales</taxon>
        <taxon>Flavobacteriaceae</taxon>
        <taxon>Maribacter</taxon>
    </lineage>
</organism>
<dbReference type="InterPro" id="IPR025407">
    <property type="entry name" value="DUF4133"/>
</dbReference>
<accession>A0ABR7VG99</accession>
<dbReference type="Pfam" id="PF13571">
    <property type="entry name" value="DUF4133"/>
    <property type="match status" value="1"/>
</dbReference>
<name>A0ABR7VG99_9FLAO</name>
<keyword evidence="1" id="KW-0472">Membrane</keyword>
<dbReference type="Proteomes" id="UP000598350">
    <property type="component" value="Unassembled WGS sequence"/>
</dbReference>
<dbReference type="EMBL" id="JABTCG010000005">
    <property type="protein sequence ID" value="MBD0851941.1"/>
    <property type="molecule type" value="Genomic_DNA"/>
</dbReference>
<evidence type="ECO:0000256" key="1">
    <source>
        <dbReference type="SAM" id="Phobius"/>
    </source>
</evidence>
<evidence type="ECO:0000313" key="2">
    <source>
        <dbReference type="EMBL" id="MBD0851941.1"/>
    </source>
</evidence>
<keyword evidence="1" id="KW-0812">Transmembrane</keyword>
<feature type="transmembrane region" description="Helical" evidence="1">
    <location>
        <begin position="53"/>
        <end position="72"/>
    </location>
</feature>
<protein>
    <submittedName>
        <fullName evidence="2">DUF4133 domain-containing protein</fullName>
    </submittedName>
</protein>
<feature type="transmembrane region" description="Helical" evidence="1">
    <location>
        <begin position="29"/>
        <end position="47"/>
    </location>
</feature>